<reference evidence="2" key="1">
    <citation type="submission" date="2023-03" db="EMBL/GenBank/DDBJ databases">
        <authorList>
            <person name="Liu Z."/>
        </authorList>
    </citation>
    <scope>NUCLEOTIDE SEQUENCE</scope>
    <source>
        <strain evidence="2">Bc006</strain>
    </source>
</reference>
<keyword evidence="1" id="KW-0732">Signal</keyword>
<dbReference type="Proteomes" id="UP001221092">
    <property type="component" value="Chromosome"/>
</dbReference>
<protein>
    <recommendedName>
        <fullName evidence="4">Secreted protein</fullName>
    </recommendedName>
</protein>
<evidence type="ECO:0000313" key="2">
    <source>
        <dbReference type="EMBL" id="WES08056.1"/>
    </source>
</evidence>
<sequence>MGNGKRAKGKLKNRQSAVFFICCSLAPAARMFGGFAPSCEAKNASTSGAPSPSHSKRAASALYEIQLQRQALRV</sequence>
<evidence type="ECO:0000256" key="1">
    <source>
        <dbReference type="SAM" id="SignalP"/>
    </source>
</evidence>
<name>A0AAX3QGL0_9BACI</name>
<organism evidence="2 3">
    <name type="scientific">Bacillus paranthracis</name>
    <dbReference type="NCBI Taxonomy" id="2026186"/>
    <lineage>
        <taxon>Bacteria</taxon>
        <taxon>Bacillati</taxon>
        <taxon>Bacillota</taxon>
        <taxon>Bacilli</taxon>
        <taxon>Bacillales</taxon>
        <taxon>Bacillaceae</taxon>
        <taxon>Bacillus</taxon>
        <taxon>Bacillus cereus group</taxon>
    </lineage>
</organism>
<feature type="chain" id="PRO_5043444198" description="Secreted protein" evidence="1">
    <location>
        <begin position="29"/>
        <end position="74"/>
    </location>
</feature>
<gene>
    <name evidence="2" type="ORF">P3K65_06210</name>
</gene>
<accession>A0AAX3QGL0</accession>
<evidence type="ECO:0008006" key="4">
    <source>
        <dbReference type="Google" id="ProtNLM"/>
    </source>
</evidence>
<dbReference type="EMBL" id="CP119629">
    <property type="protein sequence ID" value="WES08056.1"/>
    <property type="molecule type" value="Genomic_DNA"/>
</dbReference>
<proteinExistence type="predicted"/>
<evidence type="ECO:0000313" key="3">
    <source>
        <dbReference type="Proteomes" id="UP001221092"/>
    </source>
</evidence>
<feature type="signal peptide" evidence="1">
    <location>
        <begin position="1"/>
        <end position="28"/>
    </location>
</feature>
<dbReference type="AlphaFoldDB" id="A0AAX3QGL0"/>